<organism evidence="1 2">
    <name type="scientific">Solea senegalensis</name>
    <name type="common">Senegalese sole</name>
    <dbReference type="NCBI Taxonomy" id="28829"/>
    <lineage>
        <taxon>Eukaryota</taxon>
        <taxon>Metazoa</taxon>
        <taxon>Chordata</taxon>
        <taxon>Craniata</taxon>
        <taxon>Vertebrata</taxon>
        <taxon>Euteleostomi</taxon>
        <taxon>Actinopterygii</taxon>
        <taxon>Neopterygii</taxon>
        <taxon>Teleostei</taxon>
        <taxon>Neoteleostei</taxon>
        <taxon>Acanthomorphata</taxon>
        <taxon>Carangaria</taxon>
        <taxon>Pleuronectiformes</taxon>
        <taxon>Pleuronectoidei</taxon>
        <taxon>Soleidae</taxon>
        <taxon>Solea</taxon>
    </lineage>
</organism>
<dbReference type="Proteomes" id="UP000693946">
    <property type="component" value="Linkage Group LG17"/>
</dbReference>
<gene>
    <name evidence="1" type="ORF">JOB18_049455</name>
</gene>
<comment type="caution">
    <text evidence="1">The sequence shown here is derived from an EMBL/GenBank/DDBJ whole genome shotgun (WGS) entry which is preliminary data.</text>
</comment>
<sequence length="187" mass="20441">MHRASSCSSAEDALQPQVLGQSLQKSPAWSSSALLEMYCQFDFHLNGCCGGTGLAFRDSVFLFSLFHLVSADSCSSRGLASLSGVLTLSVLTIQVGRCRLSITISCCLSIRSSSIWAFRSEFTISRRSDSWTDMLNYKLLLEKYVAAASITSRVQRGNVSCQHEILTLLNTSAPCDPHVEDEVAEDE</sequence>
<keyword evidence="2" id="KW-1185">Reference proteome</keyword>
<evidence type="ECO:0000313" key="2">
    <source>
        <dbReference type="Proteomes" id="UP000693946"/>
    </source>
</evidence>
<evidence type="ECO:0000313" key="1">
    <source>
        <dbReference type="EMBL" id="KAG7509596.1"/>
    </source>
</evidence>
<proteinExistence type="predicted"/>
<reference evidence="1 2" key="1">
    <citation type="journal article" date="2021" name="Sci. Rep.">
        <title>Chromosome anchoring in Senegalese sole (Solea senegalensis) reveals sex-associated markers and genome rearrangements in flatfish.</title>
        <authorList>
            <person name="Guerrero-Cozar I."/>
            <person name="Gomez-Garrido J."/>
            <person name="Berbel C."/>
            <person name="Martinez-Blanch J.F."/>
            <person name="Alioto T."/>
            <person name="Claros M.G."/>
            <person name="Gagnaire P.A."/>
            <person name="Manchado M."/>
        </authorList>
    </citation>
    <scope>NUCLEOTIDE SEQUENCE [LARGE SCALE GENOMIC DNA]</scope>
    <source>
        <strain evidence="1">Sse05_10M</strain>
    </source>
</reference>
<name>A0AAV6S0U5_SOLSE</name>
<protein>
    <submittedName>
        <fullName evidence="1">Uncharacterized protein</fullName>
    </submittedName>
</protein>
<accession>A0AAV6S0U5</accession>
<dbReference type="AlphaFoldDB" id="A0AAV6S0U5"/>
<dbReference type="EMBL" id="JAGKHQ010000009">
    <property type="protein sequence ID" value="KAG7509596.1"/>
    <property type="molecule type" value="Genomic_DNA"/>
</dbReference>